<dbReference type="Pfam" id="PF10932">
    <property type="entry name" value="DUF2783"/>
    <property type="match status" value="1"/>
</dbReference>
<dbReference type="RefSeq" id="WP_059632415.1">
    <property type="nucleotide sequence ID" value="NZ_JBGRUP010000035.1"/>
</dbReference>
<dbReference type="InterPro" id="IPR021233">
    <property type="entry name" value="DUF2783"/>
</dbReference>
<dbReference type="Proteomes" id="UP000065521">
    <property type="component" value="Unassembled WGS sequence"/>
</dbReference>
<comment type="caution">
    <text evidence="1">The sequence shown here is derived from an EMBL/GenBank/DDBJ whole genome shotgun (WGS) entry which is preliminary data.</text>
</comment>
<proteinExistence type="predicted"/>
<gene>
    <name evidence="1" type="ORF">WI38_10000</name>
</gene>
<name>A0A102LEI5_9BURK</name>
<evidence type="ECO:0000313" key="1">
    <source>
        <dbReference type="EMBL" id="KUZ92468.1"/>
    </source>
</evidence>
<reference evidence="1 2" key="1">
    <citation type="submission" date="2015-11" db="EMBL/GenBank/DDBJ databases">
        <title>Expanding the genomic diversity of Burkholderia species for the development of highly accurate diagnostics.</title>
        <authorList>
            <person name="Sahl J."/>
            <person name="Keim P."/>
            <person name="Wagner D."/>
        </authorList>
    </citation>
    <scope>NUCLEOTIDE SEQUENCE [LARGE SCALE GENOMIC DNA]</scope>
    <source>
        <strain evidence="1 2">RF32-BP4</strain>
    </source>
</reference>
<sequence>MHHHLDTRLRLADPDAFYEALIDMHRDLTDGDSQLVNAKLILLLANQIGDLDVLREAMALARRGVTPPAHPAAEAAQ</sequence>
<accession>A0A102LEI5</accession>
<dbReference type="AlphaFoldDB" id="A0A102LEI5"/>
<dbReference type="EMBL" id="LOTN01000021">
    <property type="protein sequence ID" value="KUZ92468.1"/>
    <property type="molecule type" value="Genomic_DNA"/>
</dbReference>
<evidence type="ECO:0008006" key="3">
    <source>
        <dbReference type="Google" id="ProtNLM"/>
    </source>
</evidence>
<organism evidence="1 2">
    <name type="scientific">Burkholderia ubonensis</name>
    <dbReference type="NCBI Taxonomy" id="101571"/>
    <lineage>
        <taxon>Bacteria</taxon>
        <taxon>Pseudomonadati</taxon>
        <taxon>Pseudomonadota</taxon>
        <taxon>Betaproteobacteria</taxon>
        <taxon>Burkholderiales</taxon>
        <taxon>Burkholderiaceae</taxon>
        <taxon>Burkholderia</taxon>
        <taxon>Burkholderia cepacia complex</taxon>
    </lineage>
</organism>
<protein>
    <recommendedName>
        <fullName evidence="3">DUF2783 domain-containing protein</fullName>
    </recommendedName>
</protein>
<evidence type="ECO:0000313" key="2">
    <source>
        <dbReference type="Proteomes" id="UP000065521"/>
    </source>
</evidence>